<comment type="similarity">
    <text evidence="4 8">Belongs to the glycosyltransferase 1 family. Bacterial/plant glycogen synthase subfamily.</text>
</comment>
<evidence type="ECO:0000256" key="5">
    <source>
        <dbReference type="ARBA" id="ARBA00022676"/>
    </source>
</evidence>
<dbReference type="InterPro" id="IPR011835">
    <property type="entry name" value="GS/SS"/>
</dbReference>
<dbReference type="PANTHER" id="PTHR45825">
    <property type="entry name" value="GRANULE-BOUND STARCH SYNTHASE 1, CHLOROPLASTIC/AMYLOPLASTIC"/>
    <property type="match status" value="1"/>
</dbReference>
<evidence type="ECO:0000256" key="3">
    <source>
        <dbReference type="ARBA" id="ARBA00004964"/>
    </source>
</evidence>
<keyword evidence="6 8" id="KW-0808">Transferase</keyword>
<dbReference type="Proteomes" id="UP000243719">
    <property type="component" value="Unassembled WGS sequence"/>
</dbReference>
<name>A0A1H2PM79_9BURK</name>
<feature type="binding site" evidence="8">
    <location>
        <position position="17"/>
    </location>
    <ligand>
        <name>ADP-alpha-D-glucose</name>
        <dbReference type="ChEBI" id="CHEBI:57498"/>
    </ligand>
</feature>
<dbReference type="HAMAP" id="MF_00484">
    <property type="entry name" value="Glycogen_synth"/>
    <property type="match status" value="1"/>
</dbReference>
<comment type="catalytic activity">
    <reaction evidence="1 8">
        <text>[(1-&gt;4)-alpha-D-glucosyl](n) + ADP-alpha-D-glucose = [(1-&gt;4)-alpha-D-glucosyl](n+1) + ADP + H(+)</text>
        <dbReference type="Rhea" id="RHEA:18189"/>
        <dbReference type="Rhea" id="RHEA-COMP:9584"/>
        <dbReference type="Rhea" id="RHEA-COMP:9587"/>
        <dbReference type="ChEBI" id="CHEBI:15378"/>
        <dbReference type="ChEBI" id="CHEBI:15444"/>
        <dbReference type="ChEBI" id="CHEBI:57498"/>
        <dbReference type="ChEBI" id="CHEBI:456216"/>
        <dbReference type="EC" id="2.4.1.21"/>
    </reaction>
</comment>
<dbReference type="EC" id="2.4.1.21" evidence="8"/>
<organism evidence="12 13">
    <name type="scientific">Chitinasiproducens palmae</name>
    <dbReference type="NCBI Taxonomy" id="1770053"/>
    <lineage>
        <taxon>Bacteria</taxon>
        <taxon>Pseudomonadati</taxon>
        <taxon>Pseudomonadota</taxon>
        <taxon>Betaproteobacteria</taxon>
        <taxon>Burkholderiales</taxon>
        <taxon>Burkholderiaceae</taxon>
        <taxon>Chitinasiproducens</taxon>
    </lineage>
</organism>
<evidence type="ECO:0000256" key="8">
    <source>
        <dbReference type="HAMAP-Rule" id="MF_00484"/>
    </source>
</evidence>
<evidence type="ECO:0000256" key="4">
    <source>
        <dbReference type="ARBA" id="ARBA00010281"/>
    </source>
</evidence>
<evidence type="ECO:0000259" key="10">
    <source>
        <dbReference type="Pfam" id="PF00534"/>
    </source>
</evidence>
<dbReference type="RefSeq" id="WP_091906320.1">
    <property type="nucleotide sequence ID" value="NZ_FNLO01000003.1"/>
</dbReference>
<dbReference type="PANTHER" id="PTHR45825:SF11">
    <property type="entry name" value="ALPHA AMYLASE DOMAIN-CONTAINING PROTEIN"/>
    <property type="match status" value="1"/>
</dbReference>
<dbReference type="InterPro" id="IPR001296">
    <property type="entry name" value="Glyco_trans_1"/>
</dbReference>
<dbReference type="Pfam" id="PF08323">
    <property type="entry name" value="Glyco_transf_5"/>
    <property type="match status" value="1"/>
</dbReference>
<reference evidence="13" key="1">
    <citation type="submission" date="2016-09" db="EMBL/GenBank/DDBJ databases">
        <authorList>
            <person name="Varghese N."/>
            <person name="Submissions S."/>
        </authorList>
    </citation>
    <scope>NUCLEOTIDE SEQUENCE [LARGE SCALE GENOMIC DNA]</scope>
    <source>
        <strain evidence="13">JS23</strain>
    </source>
</reference>
<dbReference type="SUPFAM" id="SSF53756">
    <property type="entry name" value="UDP-Glycosyltransferase/glycogen phosphorylase"/>
    <property type="match status" value="1"/>
</dbReference>
<evidence type="ECO:0000313" key="12">
    <source>
        <dbReference type="EMBL" id="SDV47649.1"/>
    </source>
</evidence>
<evidence type="ECO:0000256" key="1">
    <source>
        <dbReference type="ARBA" id="ARBA00001478"/>
    </source>
</evidence>
<sequence length="528" mass="57120">MSTPVLIVASEALPLAKTGGLGDMLSAFAPALQGAGVEPTILMPGYPGAMAQATGLKRVGTLSDLPGGDCVLWRGYMPDTGVRVLLLQNDALYDRPRLYQAADGREWDDNALRFGTLAAAAARIAQGVPGVKRPAIVHAHDWHAGLTPLYMKLLGVTDVKSVFTIHNLAFQGNYPLSLGAELGLPDWVLEAGPDAGGIEFYGQLSFMKAAIRFADAITTVSETYAREIMTPRFGHLMEGVLQENAHKVVGIINGIDGDVWDPRTDAMISRTYRPGEMRGKNACKRALQQLFGLPADPFAPLIALGSRLTWQKMADLAVHTLASLLDTYPRLQVVVLGQGEADAEQAMLRLAHAHPDRVAVHIGYDEKRAHMLHAGADMLLHGSRFEPCGLTPMYAMRYGTVPIASRVGGLADSIVDDGLDPRNVGMPPAHTPLTGFLFDGESVAAMRVACERAIDAFMRPVLWRMIQRNAMERDFSWDGPVARFADLFATLVGMEHVRLKPARMSRVRRSRSSGAANDRKPATVSATA</sequence>
<dbReference type="OrthoDB" id="9808590at2"/>
<accession>A0A1H2PM79</accession>
<dbReference type="NCBIfam" id="TIGR02095">
    <property type="entry name" value="glgA"/>
    <property type="match status" value="1"/>
</dbReference>
<keyword evidence="13" id="KW-1185">Reference proteome</keyword>
<dbReference type="GO" id="GO:0009011">
    <property type="term" value="F:alpha-1,4-glucan glucosyltransferase (ADP-glucose donor) activity"/>
    <property type="evidence" value="ECO:0007669"/>
    <property type="project" value="UniProtKB-UniRule"/>
</dbReference>
<dbReference type="GO" id="GO:0004373">
    <property type="term" value="F:alpha-1,4-glucan glucosyltransferase (UDP-glucose donor) activity"/>
    <property type="evidence" value="ECO:0007669"/>
    <property type="project" value="InterPro"/>
</dbReference>
<dbReference type="STRING" id="1770053.SAMN05216551_103186"/>
<comment type="function">
    <text evidence="2 8">Synthesizes alpha-1,4-glucan chains using ADP-glucose.</text>
</comment>
<dbReference type="Pfam" id="PF00534">
    <property type="entry name" value="Glycos_transf_1"/>
    <property type="match status" value="1"/>
</dbReference>
<protein>
    <recommendedName>
        <fullName evidence="8">Glycogen synthase</fullName>
        <ecNumber evidence="8">2.4.1.21</ecNumber>
    </recommendedName>
    <alternativeName>
        <fullName evidence="8">Starch [bacterial glycogen] synthase</fullName>
    </alternativeName>
</protein>
<gene>
    <name evidence="8" type="primary">glgA</name>
    <name evidence="12" type="ORF">SAMN05216551_103186</name>
</gene>
<keyword evidence="5 8" id="KW-0328">Glycosyltransferase</keyword>
<dbReference type="InterPro" id="IPR013534">
    <property type="entry name" value="Starch_synth_cat_dom"/>
</dbReference>
<keyword evidence="7 8" id="KW-0320">Glycogen biosynthesis</keyword>
<feature type="domain" description="Glycosyl transferase family 1" evidence="10">
    <location>
        <begin position="304"/>
        <end position="441"/>
    </location>
</feature>
<feature type="domain" description="Starch synthase catalytic" evidence="11">
    <location>
        <begin position="5"/>
        <end position="243"/>
    </location>
</feature>
<evidence type="ECO:0000256" key="7">
    <source>
        <dbReference type="ARBA" id="ARBA00023056"/>
    </source>
</evidence>
<dbReference type="GO" id="GO:0005978">
    <property type="term" value="P:glycogen biosynthetic process"/>
    <property type="evidence" value="ECO:0007669"/>
    <property type="project" value="UniProtKB-UniRule"/>
</dbReference>
<dbReference type="AlphaFoldDB" id="A0A1H2PM79"/>
<evidence type="ECO:0000256" key="2">
    <source>
        <dbReference type="ARBA" id="ARBA00002764"/>
    </source>
</evidence>
<evidence type="ECO:0000259" key="11">
    <source>
        <dbReference type="Pfam" id="PF08323"/>
    </source>
</evidence>
<evidence type="ECO:0000313" key="13">
    <source>
        <dbReference type="Proteomes" id="UP000243719"/>
    </source>
</evidence>
<dbReference type="UniPathway" id="UPA00164"/>
<proteinExistence type="inferred from homology"/>
<dbReference type="Gene3D" id="3.40.50.2000">
    <property type="entry name" value="Glycogen Phosphorylase B"/>
    <property type="match status" value="2"/>
</dbReference>
<dbReference type="EMBL" id="FNLO01000003">
    <property type="protein sequence ID" value="SDV47649.1"/>
    <property type="molecule type" value="Genomic_DNA"/>
</dbReference>
<evidence type="ECO:0000256" key="9">
    <source>
        <dbReference type="SAM" id="MobiDB-lite"/>
    </source>
</evidence>
<evidence type="ECO:0000256" key="6">
    <source>
        <dbReference type="ARBA" id="ARBA00022679"/>
    </source>
</evidence>
<dbReference type="CDD" id="cd03791">
    <property type="entry name" value="GT5_Glycogen_synthase_DULL1-like"/>
    <property type="match status" value="1"/>
</dbReference>
<comment type="pathway">
    <text evidence="3 8">Glycan biosynthesis; glycogen biosynthesis.</text>
</comment>
<dbReference type="NCBIfam" id="NF001899">
    <property type="entry name" value="PRK00654.1-2"/>
    <property type="match status" value="1"/>
</dbReference>
<feature type="region of interest" description="Disordered" evidence="9">
    <location>
        <begin position="503"/>
        <end position="528"/>
    </location>
</feature>